<proteinExistence type="predicted"/>
<evidence type="ECO:0000259" key="1">
    <source>
        <dbReference type="Pfam" id="PF04572"/>
    </source>
</evidence>
<dbReference type="InterPro" id="IPR007577">
    <property type="entry name" value="GlycoTrfase_DXD_sugar-bd_CS"/>
</dbReference>
<dbReference type="PANTHER" id="PTHR46781">
    <property type="entry name" value="ALPHA 1,4-GLYCOSYLTRANSFERASE FAMILY PROTEIN"/>
    <property type="match status" value="1"/>
</dbReference>
<dbReference type="Pfam" id="PF04572">
    <property type="entry name" value="Gb3_synth"/>
    <property type="match status" value="1"/>
</dbReference>
<accession>A0A7J6EM87</accession>
<name>A0A7J6EM87_CANSA</name>
<dbReference type="InterPro" id="IPR007652">
    <property type="entry name" value="A1-4-GlycosylTfrase_dom"/>
</dbReference>
<dbReference type="SUPFAM" id="SSF53448">
    <property type="entry name" value="Nucleotide-diphospho-sugar transferases"/>
    <property type="match status" value="1"/>
</dbReference>
<dbReference type="InterPro" id="IPR044789">
    <property type="entry name" value="Put_A1-4-GlycosylTfrase_plant"/>
</dbReference>
<comment type="caution">
    <text evidence="2">The sequence shown here is derived from an EMBL/GenBank/DDBJ whole genome shotgun (WGS) entry which is preliminary data.</text>
</comment>
<dbReference type="EMBL" id="JAATIP010000221">
    <property type="protein sequence ID" value="KAF4358790.1"/>
    <property type="molecule type" value="Genomic_DNA"/>
</dbReference>
<dbReference type="Proteomes" id="UP000525078">
    <property type="component" value="Unassembled WGS sequence"/>
</dbReference>
<evidence type="ECO:0000313" key="2">
    <source>
        <dbReference type="EMBL" id="KAF4358790.1"/>
    </source>
</evidence>
<dbReference type="InterPro" id="IPR029044">
    <property type="entry name" value="Nucleotide-diphossugar_trans"/>
</dbReference>
<dbReference type="Pfam" id="PF04488">
    <property type="entry name" value="Gly_transf_sug"/>
    <property type="match status" value="1"/>
</dbReference>
<protein>
    <recommendedName>
        <fullName evidence="1">Alpha 1,4-glycosyltransferase domain-containing protein</fullName>
    </recommendedName>
</protein>
<sequence>MGRIMQLQESSSRLHSRTITKLRILSALLVVVGLLFVVFSDGFMIFTTNSLNKNRDRDIITSSSKVLIIKSAIIKQSSFRLYSVQDDNQNDDENTKTTKTVINPFVPPFNSTGSERIAWFQKKLPELHIFKSDKASKKFHSRVLQFFDPSCEVRVFMTWISPATSFGNRELLSVESLFKAHPKGCLIILSRTLDSVTGYRILKPLIDRRFKVQPVTPELSFLLKDTPAEAWLNDIKNGNRDPGEIPLAQNLSNLMRLAVLYKYGGVYLDTDFVVLKPLNGLRNSIGAQSIDVGSKNWSRLNNAVLIFDMNHPLLLKFLEEFASTFDGNKWGYNGPYLVSRVVRRVQTTSPEQLNFTILSPMAFYPVDWTKIGGLFQKPKNEAQSKWVKAKLRQLSGESYGVHLWNKQSNKLLIEEGSIIGKLISDHCIFCINVYSYRKKLLL</sequence>
<evidence type="ECO:0000313" key="3">
    <source>
        <dbReference type="Proteomes" id="UP000525078"/>
    </source>
</evidence>
<organism evidence="2 3">
    <name type="scientific">Cannabis sativa</name>
    <name type="common">Hemp</name>
    <name type="synonym">Marijuana</name>
    <dbReference type="NCBI Taxonomy" id="3483"/>
    <lineage>
        <taxon>Eukaryota</taxon>
        <taxon>Viridiplantae</taxon>
        <taxon>Streptophyta</taxon>
        <taxon>Embryophyta</taxon>
        <taxon>Tracheophyta</taxon>
        <taxon>Spermatophyta</taxon>
        <taxon>Magnoliopsida</taxon>
        <taxon>eudicotyledons</taxon>
        <taxon>Gunneridae</taxon>
        <taxon>Pentapetalae</taxon>
        <taxon>rosids</taxon>
        <taxon>fabids</taxon>
        <taxon>Rosales</taxon>
        <taxon>Cannabaceae</taxon>
        <taxon>Cannabis</taxon>
    </lineage>
</organism>
<dbReference type="Gene3D" id="3.90.550.20">
    <property type="match status" value="1"/>
</dbReference>
<reference evidence="2 3" key="1">
    <citation type="journal article" date="2020" name="bioRxiv">
        <title>Sequence and annotation of 42 cannabis genomes reveals extensive copy number variation in cannabinoid synthesis and pathogen resistance genes.</title>
        <authorList>
            <person name="Mckernan K.J."/>
            <person name="Helbert Y."/>
            <person name="Kane L.T."/>
            <person name="Ebling H."/>
            <person name="Zhang L."/>
            <person name="Liu B."/>
            <person name="Eaton Z."/>
            <person name="Mclaughlin S."/>
            <person name="Kingan S."/>
            <person name="Baybayan P."/>
            <person name="Concepcion G."/>
            <person name="Jordan M."/>
            <person name="Riva A."/>
            <person name="Barbazuk W."/>
            <person name="Harkins T."/>
        </authorList>
    </citation>
    <scope>NUCLEOTIDE SEQUENCE [LARGE SCALE GENOMIC DNA]</scope>
    <source>
        <strain evidence="3">cv. Jamaican Lion 4</strain>
        <tissue evidence="2">Leaf</tissue>
    </source>
</reference>
<dbReference type="PANTHER" id="PTHR46781:SF2">
    <property type="entry name" value="ALPHA 1,4-GLYCOSYLTRANSFERASE FAMILY PROTEIN"/>
    <property type="match status" value="1"/>
</dbReference>
<gene>
    <name evidence="2" type="ORF">F8388_022557</name>
</gene>
<dbReference type="AlphaFoldDB" id="A0A7J6EM87"/>
<feature type="domain" description="Alpha 1,4-glycosyltransferase" evidence="1">
    <location>
        <begin position="307"/>
        <end position="432"/>
    </location>
</feature>